<dbReference type="PROSITE" id="PS50977">
    <property type="entry name" value="HTH_TETR_2"/>
    <property type="match status" value="1"/>
</dbReference>
<gene>
    <name evidence="5" type="ORF">CathTA2_0383</name>
</gene>
<comment type="caution">
    <text evidence="5">The sequence shown here is derived from an EMBL/GenBank/DDBJ whole genome shotgun (WGS) entry which is preliminary data.</text>
</comment>
<evidence type="ECO:0000256" key="2">
    <source>
        <dbReference type="PROSITE-ProRule" id="PRU00335"/>
    </source>
</evidence>
<evidence type="ECO:0000259" key="4">
    <source>
        <dbReference type="PROSITE" id="PS50977"/>
    </source>
</evidence>
<feature type="DNA-binding region" description="H-T-H motif" evidence="2">
    <location>
        <begin position="12"/>
        <end position="31"/>
    </location>
</feature>
<dbReference type="InterPro" id="IPR001647">
    <property type="entry name" value="HTH_TetR"/>
</dbReference>
<keyword evidence="3" id="KW-0812">Transmembrane</keyword>
<dbReference type="Proteomes" id="UP000010716">
    <property type="component" value="Unassembled WGS sequence"/>
</dbReference>
<feature type="transmembrane region" description="Helical" evidence="3">
    <location>
        <begin position="37"/>
        <end position="56"/>
    </location>
</feature>
<dbReference type="GO" id="GO:0003677">
    <property type="term" value="F:DNA binding"/>
    <property type="evidence" value="ECO:0007669"/>
    <property type="project" value="UniProtKB-UniRule"/>
</dbReference>
<keyword evidence="3" id="KW-1133">Transmembrane helix</keyword>
<evidence type="ECO:0000313" key="6">
    <source>
        <dbReference type="Proteomes" id="UP000010716"/>
    </source>
</evidence>
<evidence type="ECO:0000256" key="3">
    <source>
        <dbReference type="SAM" id="Phobius"/>
    </source>
</evidence>
<keyword evidence="1 2" id="KW-0238">DNA-binding</keyword>
<protein>
    <submittedName>
        <fullName evidence="5">Regulatory protein TetR</fullName>
    </submittedName>
</protein>
<dbReference type="Pfam" id="PF00440">
    <property type="entry name" value="TetR_N"/>
    <property type="match status" value="1"/>
</dbReference>
<feature type="domain" description="HTH tetR-type" evidence="4">
    <location>
        <begin position="1"/>
        <end position="49"/>
    </location>
</feature>
<dbReference type="InterPro" id="IPR009057">
    <property type="entry name" value="Homeodomain-like_sf"/>
</dbReference>
<evidence type="ECO:0000256" key="1">
    <source>
        <dbReference type="ARBA" id="ARBA00023125"/>
    </source>
</evidence>
<evidence type="ECO:0000313" key="5">
    <source>
        <dbReference type="EMBL" id="EGL84058.1"/>
    </source>
</evidence>
<dbReference type="EMBL" id="AFCE01000051">
    <property type="protein sequence ID" value="EGL84058.1"/>
    <property type="molecule type" value="Genomic_DNA"/>
</dbReference>
<accession>F5L3M4</accession>
<keyword evidence="3" id="KW-0472">Membrane</keyword>
<name>F5L3M4_CALTT</name>
<dbReference type="SUPFAM" id="SSF46689">
    <property type="entry name" value="Homeodomain-like"/>
    <property type="match status" value="1"/>
</dbReference>
<dbReference type="eggNOG" id="COG1309">
    <property type="taxonomic scope" value="Bacteria"/>
</dbReference>
<dbReference type="Gene3D" id="1.10.357.10">
    <property type="entry name" value="Tetracycline Repressor, domain 2"/>
    <property type="match status" value="1"/>
</dbReference>
<organism evidence="5 6">
    <name type="scientific">Caldalkalibacillus thermarum (strain TA2.A1)</name>
    <dbReference type="NCBI Taxonomy" id="986075"/>
    <lineage>
        <taxon>Bacteria</taxon>
        <taxon>Bacillati</taxon>
        <taxon>Bacillota</taxon>
        <taxon>Bacilli</taxon>
        <taxon>Bacillales</taxon>
        <taxon>Bacillaceae</taxon>
        <taxon>Caldalkalibacillus</taxon>
    </lineage>
</organism>
<sequence length="78" mass="8613">MFLPKRGSAVPHTSEIAERAGVAEATIFKHYRTKKGLLLRLVIPAIAKVASPYIAISVRQIKPRETDAGHFARGDYQP</sequence>
<dbReference type="AlphaFoldDB" id="F5L3M4"/>
<proteinExistence type="predicted"/>
<reference evidence="5 6" key="1">
    <citation type="journal article" date="2011" name="J. Bacteriol.">
        <title>Draft genome sequence of the thermoalkaliphilic Caldalkalibacillus thermarum strain TA2.A1.</title>
        <authorList>
            <person name="Kalamorz F."/>
            <person name="Keis S."/>
            <person name="McMillan D.G."/>
            <person name="Olsson K."/>
            <person name="Stanton J.A."/>
            <person name="Stockwell P."/>
            <person name="Black M.A."/>
            <person name="Klingeman D.M."/>
            <person name="Land M.L."/>
            <person name="Han C.S."/>
            <person name="Martin S.L."/>
            <person name="Becher S.A."/>
            <person name="Peddie C.J."/>
            <person name="Morgan H.W."/>
            <person name="Matthies D."/>
            <person name="Preiss L."/>
            <person name="Meier T."/>
            <person name="Brown S.D."/>
            <person name="Cook G.M."/>
        </authorList>
    </citation>
    <scope>NUCLEOTIDE SEQUENCE [LARGE SCALE GENOMIC DNA]</scope>
    <source>
        <strain evidence="5 6">TA2.A1</strain>
    </source>
</reference>